<evidence type="ECO:0000256" key="1">
    <source>
        <dbReference type="SAM" id="MobiDB-lite"/>
    </source>
</evidence>
<gene>
    <name evidence="2" type="ORF">JOF44_003111</name>
</gene>
<feature type="region of interest" description="Disordered" evidence="1">
    <location>
        <begin position="146"/>
        <end position="179"/>
    </location>
</feature>
<keyword evidence="3" id="KW-1185">Reference proteome</keyword>
<protein>
    <submittedName>
        <fullName evidence="2">Uncharacterized protein</fullName>
    </submittedName>
</protein>
<dbReference type="Proteomes" id="UP000698222">
    <property type="component" value="Unassembled WGS sequence"/>
</dbReference>
<sequence length="227" mass="24877">MSEPMMRAFVAASSRRVWPGFCFAPAVMTTTSDPAVTEMSLPPLIFVAPTNFAPWARSRTSARVFSSARSYRAMWRATPRIIAACATLDPTAPDPTMVSVLTVLPPRRYVPVRRGDWDLLGGRVDRRSGVGTEWTGPAARWRGAPACRTGDAGSRRCRKEVTSSSTTASRNPREQRAGTAHILPCNATRRHRPCATYPQISPAFLWRSEPTSPIPCSPGHTRSSEPP</sequence>
<evidence type="ECO:0000313" key="3">
    <source>
        <dbReference type="Proteomes" id="UP000698222"/>
    </source>
</evidence>
<evidence type="ECO:0000313" key="2">
    <source>
        <dbReference type="EMBL" id="MBP2410208.1"/>
    </source>
</evidence>
<dbReference type="EMBL" id="JAGIOC010000001">
    <property type="protein sequence ID" value="MBP2410208.1"/>
    <property type="molecule type" value="Genomic_DNA"/>
</dbReference>
<accession>A0ABS4YN32</accession>
<feature type="region of interest" description="Disordered" evidence="1">
    <location>
        <begin position="208"/>
        <end position="227"/>
    </location>
</feature>
<reference evidence="2 3" key="1">
    <citation type="submission" date="2021-03" db="EMBL/GenBank/DDBJ databases">
        <title>Sequencing the genomes of 1000 actinobacteria strains.</title>
        <authorList>
            <person name="Klenk H.-P."/>
        </authorList>
    </citation>
    <scope>NUCLEOTIDE SEQUENCE [LARGE SCALE GENOMIC DNA]</scope>
    <source>
        <strain evidence="2 3">DSM 14564</strain>
    </source>
</reference>
<proteinExistence type="predicted"/>
<name>A0ABS4YN32_9MICO</name>
<organism evidence="2 3">
    <name type="scientific">Brachybacterium fresconis</name>
    <dbReference type="NCBI Taxonomy" id="173363"/>
    <lineage>
        <taxon>Bacteria</taxon>
        <taxon>Bacillati</taxon>
        <taxon>Actinomycetota</taxon>
        <taxon>Actinomycetes</taxon>
        <taxon>Micrococcales</taxon>
        <taxon>Dermabacteraceae</taxon>
        <taxon>Brachybacterium</taxon>
    </lineage>
</organism>
<comment type="caution">
    <text evidence="2">The sequence shown here is derived from an EMBL/GenBank/DDBJ whole genome shotgun (WGS) entry which is preliminary data.</text>
</comment>